<keyword evidence="1" id="KW-0812">Transmembrane</keyword>
<sequence>MVTSQGDRDQNIFVIVRYNWPTIEANTSIYNLVLVILKPCLVLSYILIPCSSFLKHIASFSAELWHYFVAEFSG</sequence>
<gene>
    <name evidence="2" type="ORF">RIF29_23603</name>
</gene>
<dbReference type="EMBL" id="JAYWIO010000004">
    <property type="protein sequence ID" value="KAK7270454.1"/>
    <property type="molecule type" value="Genomic_DNA"/>
</dbReference>
<keyword evidence="3" id="KW-1185">Reference proteome</keyword>
<proteinExistence type="predicted"/>
<evidence type="ECO:0000313" key="3">
    <source>
        <dbReference type="Proteomes" id="UP001372338"/>
    </source>
</evidence>
<comment type="caution">
    <text evidence="2">The sequence shown here is derived from an EMBL/GenBank/DDBJ whole genome shotgun (WGS) entry which is preliminary data.</text>
</comment>
<protein>
    <submittedName>
        <fullName evidence="2">Uncharacterized protein</fullName>
    </submittedName>
</protein>
<dbReference type="Proteomes" id="UP001372338">
    <property type="component" value="Unassembled WGS sequence"/>
</dbReference>
<keyword evidence="1" id="KW-0472">Membrane</keyword>
<evidence type="ECO:0000313" key="2">
    <source>
        <dbReference type="EMBL" id="KAK7270454.1"/>
    </source>
</evidence>
<dbReference type="AlphaFoldDB" id="A0AAN9F7Y8"/>
<evidence type="ECO:0000256" key="1">
    <source>
        <dbReference type="SAM" id="Phobius"/>
    </source>
</evidence>
<feature type="transmembrane region" description="Helical" evidence="1">
    <location>
        <begin position="29"/>
        <end position="48"/>
    </location>
</feature>
<organism evidence="2 3">
    <name type="scientific">Crotalaria pallida</name>
    <name type="common">Smooth rattlebox</name>
    <name type="synonym">Crotalaria striata</name>
    <dbReference type="NCBI Taxonomy" id="3830"/>
    <lineage>
        <taxon>Eukaryota</taxon>
        <taxon>Viridiplantae</taxon>
        <taxon>Streptophyta</taxon>
        <taxon>Embryophyta</taxon>
        <taxon>Tracheophyta</taxon>
        <taxon>Spermatophyta</taxon>
        <taxon>Magnoliopsida</taxon>
        <taxon>eudicotyledons</taxon>
        <taxon>Gunneridae</taxon>
        <taxon>Pentapetalae</taxon>
        <taxon>rosids</taxon>
        <taxon>fabids</taxon>
        <taxon>Fabales</taxon>
        <taxon>Fabaceae</taxon>
        <taxon>Papilionoideae</taxon>
        <taxon>50 kb inversion clade</taxon>
        <taxon>genistoids sensu lato</taxon>
        <taxon>core genistoids</taxon>
        <taxon>Crotalarieae</taxon>
        <taxon>Crotalaria</taxon>
    </lineage>
</organism>
<name>A0AAN9F7Y8_CROPI</name>
<accession>A0AAN9F7Y8</accession>
<reference evidence="2 3" key="1">
    <citation type="submission" date="2024-01" db="EMBL/GenBank/DDBJ databases">
        <title>The genomes of 5 underutilized Papilionoideae crops provide insights into root nodulation and disease resistanc.</title>
        <authorList>
            <person name="Yuan L."/>
        </authorList>
    </citation>
    <scope>NUCLEOTIDE SEQUENCE [LARGE SCALE GENOMIC DNA]</scope>
    <source>
        <strain evidence="2">ZHUSHIDOU_FW_LH</strain>
        <tissue evidence="2">Leaf</tissue>
    </source>
</reference>
<keyword evidence="1" id="KW-1133">Transmembrane helix</keyword>